<keyword evidence="2" id="KW-0812">Transmembrane</keyword>
<feature type="signal peptide" evidence="3">
    <location>
        <begin position="1"/>
        <end position="22"/>
    </location>
</feature>
<feature type="compositionally biased region" description="Basic and acidic residues" evidence="1">
    <location>
        <begin position="578"/>
        <end position="587"/>
    </location>
</feature>
<feature type="region of interest" description="Disordered" evidence="1">
    <location>
        <begin position="668"/>
        <end position="896"/>
    </location>
</feature>
<feature type="compositionally biased region" description="Pro residues" evidence="1">
    <location>
        <begin position="698"/>
        <end position="711"/>
    </location>
</feature>
<dbReference type="EMBL" id="KN823259">
    <property type="protein sequence ID" value="KIO18798.1"/>
    <property type="molecule type" value="Genomic_DNA"/>
</dbReference>
<accession>A0A0C3KBH4</accession>
<feature type="region of interest" description="Disordered" evidence="1">
    <location>
        <begin position="571"/>
        <end position="648"/>
    </location>
</feature>
<name>A0A0C3KBH4_9AGAM</name>
<feature type="chain" id="PRO_5002166359" description="Dystroglycan-type cadherin-like domain-containing protein" evidence="3">
    <location>
        <begin position="23"/>
        <end position="896"/>
    </location>
</feature>
<feature type="compositionally biased region" description="Basic and acidic residues" evidence="1">
    <location>
        <begin position="850"/>
        <end position="861"/>
    </location>
</feature>
<keyword evidence="2" id="KW-1133">Transmembrane helix</keyword>
<dbReference type="STRING" id="1051891.A0A0C3KBH4"/>
<feature type="non-terminal residue" evidence="4">
    <location>
        <position position="896"/>
    </location>
</feature>
<protein>
    <recommendedName>
        <fullName evidence="6">Dystroglycan-type cadherin-like domain-containing protein</fullName>
    </recommendedName>
</protein>
<dbReference type="InterPro" id="IPR013783">
    <property type="entry name" value="Ig-like_fold"/>
</dbReference>
<evidence type="ECO:0000256" key="1">
    <source>
        <dbReference type="SAM" id="MobiDB-lite"/>
    </source>
</evidence>
<keyword evidence="2" id="KW-0472">Membrane</keyword>
<feature type="transmembrane region" description="Helical" evidence="2">
    <location>
        <begin position="493"/>
        <end position="515"/>
    </location>
</feature>
<keyword evidence="5" id="KW-1185">Reference proteome</keyword>
<dbReference type="GO" id="GO:0005509">
    <property type="term" value="F:calcium ion binding"/>
    <property type="evidence" value="ECO:0007669"/>
    <property type="project" value="InterPro"/>
</dbReference>
<dbReference type="GO" id="GO:0016020">
    <property type="term" value="C:membrane"/>
    <property type="evidence" value="ECO:0007669"/>
    <property type="project" value="InterPro"/>
</dbReference>
<dbReference type="Gene3D" id="2.60.40.10">
    <property type="entry name" value="Immunoglobulins"/>
    <property type="match status" value="1"/>
</dbReference>
<dbReference type="OrthoDB" id="414243at2759"/>
<sequence>MQPLTLISLVCLTVLLPTFVQAQPFIQYPPVARVNVPYTHSFPQSTLFPPATSEREASTFNFTVNQIPSWLYMQVSANDSTDPILTFSGLPVSTDAQSSWVRIIRSSGASDYNYTRGFRMSVSDRQSATLDNSIYNQLLGTDKETSAVLSSVTPFPVSSFTAGVQIPSTWSFSIGLRSNLFHSSSPELFYSAMLDDGQPLPEWLGFDNRTITIYGDAPSLDASSTPQAFNVTVGCTDYPNTPPSMIDVFVIVVTPGKGKTVILDGVNATVATEISYDLRSALKDAISSDSSEALSLDEVSVNVADTKNSSTWLSLDSTSWLLTGVVPASYTGINKTSTLNVPISFQNTSTSTPFFFANATIPIHIYPYSFAFSDTFNVTLSDSLQPGDPFSVDLSRWISGNGTIHFALEDAACPVADTLYYDGPSHSLKGSIPTTVSSKAASSCLMEFSVQDLDTAVTSSSQLNLVLPSALFGNGTSKSSNGTGGQGLSKGGIIALSVLGGLLGLLGLIGLLFCLRYRIQALFRRIKKDENEARKQDTDDMDFVDIIRDSYSRQYERYRSYRQSKDTAATVVGSLGGKVDKDREPVENKPIPPSPRPTGGSSPGRLEAKVLPVLGRVPSLPKSKEPDFDMVDVGSPLPPPPKAHAPTATSKVVINAAIIPTPQLNADVQQLPLPGSTVPGKALSPSPKKNQTERANAPPSPLRGPRPPPKPAQQTAAYASNGPHAPSVQSDQPKRMDFMRVFRTGVKESPPLPSSPSLSSTKARLEISNPQPHPNPAYRPEISSVAAHTTTTTKSSPDLFSSSSSSEMDASSFFSERQAVAEEMKRTFSSSRFSSDTLSAETSESWQSEEAWRQQKKRGMEGVDSAQARTTTRRRDERAGSHSRHHHRRHQSTAAR</sequence>
<gene>
    <name evidence="4" type="ORF">M407DRAFT_31542</name>
</gene>
<proteinExistence type="predicted"/>
<feature type="compositionally biased region" description="Low complexity" evidence="1">
    <location>
        <begin position="795"/>
        <end position="815"/>
    </location>
</feature>
<dbReference type="AlphaFoldDB" id="A0A0C3KBH4"/>
<dbReference type="SUPFAM" id="SSF49313">
    <property type="entry name" value="Cadherin-like"/>
    <property type="match status" value="1"/>
</dbReference>
<feature type="compositionally biased region" description="Basic residues" evidence="1">
    <location>
        <begin position="881"/>
        <end position="896"/>
    </location>
</feature>
<keyword evidence="3" id="KW-0732">Signal</keyword>
<dbReference type="InterPro" id="IPR015919">
    <property type="entry name" value="Cadherin-like_sf"/>
</dbReference>
<reference evidence="4 5" key="1">
    <citation type="submission" date="2014-04" db="EMBL/GenBank/DDBJ databases">
        <authorList>
            <consortium name="DOE Joint Genome Institute"/>
            <person name="Kuo A."/>
            <person name="Girlanda M."/>
            <person name="Perotto S."/>
            <person name="Kohler A."/>
            <person name="Nagy L.G."/>
            <person name="Floudas D."/>
            <person name="Copeland A."/>
            <person name="Barry K.W."/>
            <person name="Cichocki N."/>
            <person name="Veneault-Fourrey C."/>
            <person name="LaButti K."/>
            <person name="Lindquist E.A."/>
            <person name="Lipzen A."/>
            <person name="Lundell T."/>
            <person name="Morin E."/>
            <person name="Murat C."/>
            <person name="Sun H."/>
            <person name="Tunlid A."/>
            <person name="Henrissat B."/>
            <person name="Grigoriev I.V."/>
            <person name="Hibbett D.S."/>
            <person name="Martin F."/>
            <person name="Nordberg H.P."/>
            <person name="Cantor M.N."/>
            <person name="Hua S.X."/>
        </authorList>
    </citation>
    <scope>NUCLEOTIDE SEQUENCE [LARGE SCALE GENOMIC DNA]</scope>
    <source>
        <strain evidence="4 5">MUT 4182</strain>
    </source>
</reference>
<evidence type="ECO:0000256" key="3">
    <source>
        <dbReference type="SAM" id="SignalP"/>
    </source>
</evidence>
<organism evidence="4 5">
    <name type="scientific">Tulasnella calospora MUT 4182</name>
    <dbReference type="NCBI Taxonomy" id="1051891"/>
    <lineage>
        <taxon>Eukaryota</taxon>
        <taxon>Fungi</taxon>
        <taxon>Dikarya</taxon>
        <taxon>Basidiomycota</taxon>
        <taxon>Agaricomycotina</taxon>
        <taxon>Agaricomycetes</taxon>
        <taxon>Cantharellales</taxon>
        <taxon>Tulasnellaceae</taxon>
        <taxon>Tulasnella</taxon>
    </lineage>
</organism>
<evidence type="ECO:0000313" key="4">
    <source>
        <dbReference type="EMBL" id="KIO18798.1"/>
    </source>
</evidence>
<evidence type="ECO:0000256" key="2">
    <source>
        <dbReference type="SAM" id="Phobius"/>
    </source>
</evidence>
<dbReference type="HOGENOM" id="CLU_323049_0_0_1"/>
<dbReference type="Proteomes" id="UP000054248">
    <property type="component" value="Unassembled WGS sequence"/>
</dbReference>
<reference evidence="5" key="2">
    <citation type="submission" date="2015-01" db="EMBL/GenBank/DDBJ databases">
        <title>Evolutionary Origins and Diversification of the Mycorrhizal Mutualists.</title>
        <authorList>
            <consortium name="DOE Joint Genome Institute"/>
            <consortium name="Mycorrhizal Genomics Consortium"/>
            <person name="Kohler A."/>
            <person name="Kuo A."/>
            <person name="Nagy L.G."/>
            <person name="Floudas D."/>
            <person name="Copeland A."/>
            <person name="Barry K.W."/>
            <person name="Cichocki N."/>
            <person name="Veneault-Fourrey C."/>
            <person name="LaButti K."/>
            <person name="Lindquist E.A."/>
            <person name="Lipzen A."/>
            <person name="Lundell T."/>
            <person name="Morin E."/>
            <person name="Murat C."/>
            <person name="Riley R."/>
            <person name="Ohm R."/>
            <person name="Sun H."/>
            <person name="Tunlid A."/>
            <person name="Henrissat B."/>
            <person name="Grigoriev I.V."/>
            <person name="Hibbett D.S."/>
            <person name="Martin F."/>
        </authorList>
    </citation>
    <scope>NUCLEOTIDE SEQUENCE [LARGE SCALE GENOMIC DNA]</scope>
    <source>
        <strain evidence="5">MUT 4182</strain>
    </source>
</reference>
<feature type="compositionally biased region" description="Low complexity" evidence="1">
    <location>
        <begin position="827"/>
        <end position="839"/>
    </location>
</feature>
<evidence type="ECO:0000313" key="5">
    <source>
        <dbReference type="Proteomes" id="UP000054248"/>
    </source>
</evidence>
<evidence type="ECO:0008006" key="6">
    <source>
        <dbReference type="Google" id="ProtNLM"/>
    </source>
</evidence>